<keyword evidence="5" id="KW-1185">Reference proteome</keyword>
<dbReference type="InterPro" id="IPR013424">
    <property type="entry name" value="Ice-binding_C"/>
</dbReference>
<accession>A0A6L7GFJ5</accession>
<dbReference type="EMBL" id="WTYU01000002">
    <property type="protein sequence ID" value="MXP14823.1"/>
    <property type="molecule type" value="Genomic_DNA"/>
</dbReference>
<feature type="chain" id="PRO_5026933432" evidence="2">
    <location>
        <begin position="24"/>
        <end position="65"/>
    </location>
</feature>
<dbReference type="AlphaFoldDB" id="A0A6L7GFJ5"/>
<feature type="domain" description="Ice-binding protein C-terminal" evidence="3">
    <location>
        <begin position="29"/>
        <end position="50"/>
    </location>
</feature>
<keyword evidence="2" id="KW-0732">Signal</keyword>
<proteinExistence type="predicted"/>
<protein>
    <submittedName>
        <fullName evidence="4">PEP-CTERM sorting domain-containing protein</fullName>
    </submittedName>
</protein>
<dbReference type="Pfam" id="PF07589">
    <property type="entry name" value="PEP-CTERM"/>
    <property type="match status" value="1"/>
</dbReference>
<keyword evidence="1" id="KW-0812">Transmembrane</keyword>
<keyword evidence="1" id="KW-1133">Transmembrane helix</keyword>
<dbReference type="Proteomes" id="UP000473531">
    <property type="component" value="Unassembled WGS sequence"/>
</dbReference>
<name>A0A6L7GFJ5_9SPHN</name>
<evidence type="ECO:0000259" key="3">
    <source>
        <dbReference type="Pfam" id="PF07589"/>
    </source>
</evidence>
<feature type="signal peptide" evidence="2">
    <location>
        <begin position="1"/>
        <end position="23"/>
    </location>
</feature>
<dbReference type="NCBIfam" id="TIGR02595">
    <property type="entry name" value="PEP_CTERM"/>
    <property type="match status" value="1"/>
</dbReference>
<gene>
    <name evidence="4" type="ORF">GRI44_08700</name>
</gene>
<evidence type="ECO:0000256" key="1">
    <source>
        <dbReference type="SAM" id="Phobius"/>
    </source>
</evidence>
<reference evidence="4 5" key="1">
    <citation type="submission" date="2019-12" db="EMBL/GenBank/DDBJ databases">
        <title>Genomic-based taxomic classification of the family Erythrobacteraceae.</title>
        <authorList>
            <person name="Xu L."/>
        </authorList>
    </citation>
    <scope>NUCLEOTIDE SEQUENCE [LARGE SCALE GENOMIC DNA]</scope>
    <source>
        <strain evidence="4 5">KCTC 52259</strain>
    </source>
</reference>
<evidence type="ECO:0000313" key="4">
    <source>
        <dbReference type="EMBL" id="MXP14823.1"/>
    </source>
</evidence>
<organism evidence="4 5">
    <name type="scientific">Allopontixanthobacter confluentis</name>
    <dbReference type="NCBI Taxonomy" id="1849021"/>
    <lineage>
        <taxon>Bacteria</taxon>
        <taxon>Pseudomonadati</taxon>
        <taxon>Pseudomonadota</taxon>
        <taxon>Alphaproteobacteria</taxon>
        <taxon>Sphingomonadales</taxon>
        <taxon>Erythrobacteraceae</taxon>
        <taxon>Allopontixanthobacter</taxon>
    </lineage>
</organism>
<evidence type="ECO:0000256" key="2">
    <source>
        <dbReference type="SAM" id="SignalP"/>
    </source>
</evidence>
<feature type="transmembrane region" description="Helical" evidence="1">
    <location>
        <begin position="33"/>
        <end position="52"/>
    </location>
</feature>
<keyword evidence="1" id="KW-0472">Membrane</keyword>
<sequence length="65" mass="6907">MIARLCLFIQLFVAVSWASAANAAGFADIPEPSNLALMALGIAGMVIGRRAARSRVRRADHSARP</sequence>
<comment type="caution">
    <text evidence="4">The sequence shown here is derived from an EMBL/GenBank/DDBJ whole genome shotgun (WGS) entry which is preliminary data.</text>
</comment>
<evidence type="ECO:0000313" key="5">
    <source>
        <dbReference type="Proteomes" id="UP000473531"/>
    </source>
</evidence>